<feature type="signal peptide" evidence="1">
    <location>
        <begin position="1"/>
        <end position="20"/>
    </location>
</feature>
<dbReference type="PROSITE" id="PS51257">
    <property type="entry name" value="PROKAR_LIPOPROTEIN"/>
    <property type="match status" value="1"/>
</dbReference>
<evidence type="ECO:0000313" key="2">
    <source>
        <dbReference type="EMBL" id="GFE64541.1"/>
    </source>
</evidence>
<dbReference type="InterPro" id="IPR014586">
    <property type="entry name" value="UCP033909"/>
</dbReference>
<keyword evidence="1" id="KW-0732">Signal</keyword>
<dbReference type="Gene3D" id="3.40.50.1820">
    <property type="entry name" value="alpha/beta hydrolase"/>
    <property type="match status" value="1"/>
</dbReference>
<dbReference type="OrthoDB" id="9797755at2"/>
<feature type="chain" id="PRO_5026982422" description="Esterase/lipase superfamily enzyme" evidence="1">
    <location>
        <begin position="21"/>
        <end position="363"/>
    </location>
</feature>
<dbReference type="RefSeq" id="WP_159805801.1">
    <property type="nucleotide sequence ID" value="NZ_BLJE01000002.1"/>
</dbReference>
<dbReference type="Proteomes" id="UP000436822">
    <property type="component" value="Unassembled WGS sequence"/>
</dbReference>
<comment type="caution">
    <text evidence="2">The sequence shown here is derived from an EMBL/GenBank/DDBJ whole genome shotgun (WGS) entry which is preliminary data.</text>
</comment>
<proteinExistence type="predicted"/>
<dbReference type="PANTHER" id="PTHR36513">
    <property type="entry name" value="ABC TRANSMEMBRANE TYPE-1 DOMAIN-CONTAINING PROTEIN"/>
    <property type="match status" value="1"/>
</dbReference>
<dbReference type="PIRSF" id="PIRSF033909">
    <property type="entry name" value="UCP033909"/>
    <property type="match status" value="1"/>
</dbReference>
<keyword evidence="3" id="KW-1185">Reference proteome</keyword>
<name>A0A6N6JDY4_9RHOB</name>
<organism evidence="2 3">
    <name type="scientific">Litoreibacter roseus</name>
    <dbReference type="NCBI Taxonomy" id="2601869"/>
    <lineage>
        <taxon>Bacteria</taxon>
        <taxon>Pseudomonadati</taxon>
        <taxon>Pseudomonadota</taxon>
        <taxon>Alphaproteobacteria</taxon>
        <taxon>Rhodobacterales</taxon>
        <taxon>Roseobacteraceae</taxon>
        <taxon>Litoreibacter</taxon>
    </lineage>
</organism>
<dbReference type="EMBL" id="BLJE01000002">
    <property type="protein sequence ID" value="GFE64541.1"/>
    <property type="molecule type" value="Genomic_DNA"/>
</dbReference>
<evidence type="ECO:0000256" key="1">
    <source>
        <dbReference type="SAM" id="SignalP"/>
    </source>
</evidence>
<dbReference type="AlphaFoldDB" id="A0A6N6JDY4"/>
<dbReference type="Pfam" id="PF05990">
    <property type="entry name" value="DUF900"/>
    <property type="match status" value="1"/>
</dbReference>
<sequence length="363" mass="40145">MRLATALLVLVALASCTPRGKIDFAQTPPSRSTTTQDIYYATTRDAAANFYGDERSETTQFGLISVSIPEAHRSGRIEWPRRERPDPDKHFLTVATDRYPRGTDLVAQLNSQLRQRPADDREITLFIHGFNTTFAESVYRMAQLSHDLGTSSVPVIYSWPSGENPLGYAYSRDSALIARDGLEDVIEVLTQTEASGIVLVTHSMGSLVAMETLRQMRGRKRDRAIDQMSVVMISPDIDVDVFRSQARAIGDLPDPFVVLGSQRDRVLRLAGRLTGQGGRVGTLDNIDRLSEFKITFIDVTAFDDADTQHFSPATSPALLEILNQAQEYDRALTRDPAARPGLLPGTALTVQNATRLVLTPNVR</sequence>
<dbReference type="SUPFAM" id="SSF53474">
    <property type="entry name" value="alpha/beta-Hydrolases"/>
    <property type="match status" value="1"/>
</dbReference>
<dbReference type="InterPro" id="IPR029058">
    <property type="entry name" value="AB_hydrolase_fold"/>
</dbReference>
<dbReference type="PANTHER" id="PTHR36513:SF1">
    <property type="entry name" value="TRANSMEMBRANE PROTEIN"/>
    <property type="match status" value="1"/>
</dbReference>
<gene>
    <name evidence="2" type="ORF">KIN_16150</name>
</gene>
<evidence type="ECO:0008006" key="4">
    <source>
        <dbReference type="Google" id="ProtNLM"/>
    </source>
</evidence>
<evidence type="ECO:0000313" key="3">
    <source>
        <dbReference type="Proteomes" id="UP000436822"/>
    </source>
</evidence>
<dbReference type="InterPro" id="IPR010297">
    <property type="entry name" value="DUF900_hydrolase"/>
</dbReference>
<protein>
    <recommendedName>
        <fullName evidence="4">Esterase/lipase superfamily enzyme</fullName>
    </recommendedName>
</protein>
<reference evidence="2 3" key="1">
    <citation type="submission" date="2019-12" db="EMBL/GenBank/DDBJ databases">
        <title>Litoreibacter badius sp. nov., a novel bacteriochlorophyll a-containing bacterium in the genus Litoreibacter.</title>
        <authorList>
            <person name="Kanamuro M."/>
            <person name="Takabe Y."/>
            <person name="Mori K."/>
            <person name="Takaichi S."/>
            <person name="Hanada S."/>
        </authorList>
    </citation>
    <scope>NUCLEOTIDE SEQUENCE [LARGE SCALE GENOMIC DNA]</scope>
    <source>
        <strain evidence="2 3">K6</strain>
    </source>
</reference>
<accession>A0A6N6JDY4</accession>